<accession>A0AAD1UP88</accession>
<proteinExistence type="predicted"/>
<dbReference type="AlphaFoldDB" id="A0AAD1UP88"/>
<reference evidence="1" key="1">
    <citation type="submission" date="2023-07" db="EMBL/GenBank/DDBJ databases">
        <authorList>
            <consortium name="AG Swart"/>
            <person name="Singh M."/>
            <person name="Singh A."/>
            <person name="Seah K."/>
            <person name="Emmerich C."/>
        </authorList>
    </citation>
    <scope>NUCLEOTIDE SEQUENCE</scope>
    <source>
        <strain evidence="1">DP1</strain>
    </source>
</reference>
<keyword evidence="2" id="KW-1185">Reference proteome</keyword>
<dbReference type="Proteomes" id="UP001295684">
    <property type="component" value="Unassembled WGS sequence"/>
</dbReference>
<evidence type="ECO:0000313" key="2">
    <source>
        <dbReference type="Proteomes" id="UP001295684"/>
    </source>
</evidence>
<organism evidence="1 2">
    <name type="scientific">Euplotes crassus</name>
    <dbReference type="NCBI Taxonomy" id="5936"/>
    <lineage>
        <taxon>Eukaryota</taxon>
        <taxon>Sar</taxon>
        <taxon>Alveolata</taxon>
        <taxon>Ciliophora</taxon>
        <taxon>Intramacronucleata</taxon>
        <taxon>Spirotrichea</taxon>
        <taxon>Hypotrichia</taxon>
        <taxon>Euplotida</taxon>
        <taxon>Euplotidae</taxon>
        <taxon>Moneuplotes</taxon>
    </lineage>
</organism>
<sequence>MKEILIRDPKLVPSPKNMVENLSQKKSLNCDFRKKELERITLENYQILQRLRTKKSNYSNQKWEVDHKRKLLMKQRISNFKGKNIEASASVKRLPQGHRKYKIFINNKMFPRSRNLNSLPRIEEGKYKFQSHDTRFGNHSRENMSSHQSQQTLQTQYVSPIDFQAKLSPMKITGANINVENKRKIIYRKIHKYQIKTYLIEIGKTKTKYFIVAIELSKRQKIQAKEIHAKQAKKLIKNCGGIDHFANNIDFKFGKIVIKNMDKLLIQTLQPLPFDNFSDKRRVVIKSYEEGKVHYNCQ</sequence>
<name>A0AAD1UP88_EUPCR</name>
<protein>
    <submittedName>
        <fullName evidence="1">Uncharacterized protein</fullName>
    </submittedName>
</protein>
<comment type="caution">
    <text evidence="1">The sequence shown here is derived from an EMBL/GenBank/DDBJ whole genome shotgun (WGS) entry which is preliminary data.</text>
</comment>
<evidence type="ECO:0000313" key="1">
    <source>
        <dbReference type="EMBL" id="CAI2368749.1"/>
    </source>
</evidence>
<gene>
    <name evidence="1" type="ORF">ECRASSUSDP1_LOCUS10045</name>
</gene>
<dbReference type="EMBL" id="CAMPGE010009891">
    <property type="protein sequence ID" value="CAI2368749.1"/>
    <property type="molecule type" value="Genomic_DNA"/>
</dbReference>